<organism evidence="1 2">
    <name type="scientific">Cohnella thailandensis</name>
    <dbReference type="NCBI Taxonomy" id="557557"/>
    <lineage>
        <taxon>Bacteria</taxon>
        <taxon>Bacillati</taxon>
        <taxon>Bacillota</taxon>
        <taxon>Bacilli</taxon>
        <taxon>Bacillales</taxon>
        <taxon>Paenibacillaceae</taxon>
        <taxon>Cohnella</taxon>
    </lineage>
</organism>
<dbReference type="EMBL" id="JACJVQ010000003">
    <property type="protein sequence ID" value="MBB6633234.1"/>
    <property type="molecule type" value="Genomic_DNA"/>
</dbReference>
<comment type="caution">
    <text evidence="1">The sequence shown here is derived from an EMBL/GenBank/DDBJ whole genome shotgun (WGS) entry which is preliminary data.</text>
</comment>
<evidence type="ECO:0000313" key="1">
    <source>
        <dbReference type="EMBL" id="MBB6633234.1"/>
    </source>
</evidence>
<keyword evidence="2" id="KW-1185">Reference proteome</keyword>
<dbReference type="RefSeq" id="WP_185118457.1">
    <property type="nucleotide sequence ID" value="NZ_JACJVQ010000003.1"/>
</dbReference>
<dbReference type="Proteomes" id="UP000535838">
    <property type="component" value="Unassembled WGS sequence"/>
</dbReference>
<protein>
    <submittedName>
        <fullName evidence="1">Glucosaminidase domain-containing protein</fullName>
    </submittedName>
</protein>
<sequence>MWFEAGIRYRIEEGGDPSGKTPIAGPARVEAADLEHYAARRRLRIGQDGAKAYLAIGNEYGIRGDIAFCQAIYETRWLSANRVVPLAANLLPDLWSLKGRDELWTERFIEEHIRLLYRFSKDSELPLRKTPDDENSSARVQRIEELGYRGKVRFWEELSGKWSYFGVHYGQDIVAIWRSLEIWAGIRKERMERDKEKPADGQVMPSLVQG</sequence>
<dbReference type="AlphaFoldDB" id="A0A841SMR7"/>
<gene>
    <name evidence="1" type="ORF">H7B67_03780</name>
</gene>
<name>A0A841SMR7_9BACL</name>
<evidence type="ECO:0000313" key="2">
    <source>
        <dbReference type="Proteomes" id="UP000535838"/>
    </source>
</evidence>
<accession>A0A841SMR7</accession>
<proteinExistence type="predicted"/>
<reference evidence="1 2" key="1">
    <citation type="submission" date="2020-08" db="EMBL/GenBank/DDBJ databases">
        <title>Cohnella phylogeny.</title>
        <authorList>
            <person name="Dunlap C."/>
        </authorList>
    </citation>
    <scope>NUCLEOTIDE SEQUENCE [LARGE SCALE GENOMIC DNA]</scope>
    <source>
        <strain evidence="1 2">DSM 25241</strain>
    </source>
</reference>